<reference evidence="4" key="2">
    <citation type="submission" date="2021-04" db="EMBL/GenBank/DDBJ databases">
        <authorList>
            <person name="Gilroy R."/>
        </authorList>
    </citation>
    <scope>NUCLEOTIDE SEQUENCE</scope>
    <source>
        <strain evidence="4">ChiW19-954</strain>
    </source>
</reference>
<organism evidence="4 5">
    <name type="scientific">Candidatus Mediterraneibacter faecipullorum</name>
    <dbReference type="NCBI Taxonomy" id="2838670"/>
    <lineage>
        <taxon>Bacteria</taxon>
        <taxon>Bacillati</taxon>
        <taxon>Bacillota</taxon>
        <taxon>Clostridia</taxon>
        <taxon>Lachnospirales</taxon>
        <taxon>Lachnospiraceae</taxon>
        <taxon>Mediterraneibacter</taxon>
    </lineage>
</organism>
<feature type="domain" description="HTH tetR-type" evidence="3">
    <location>
        <begin position="3"/>
        <end position="63"/>
    </location>
</feature>
<comment type="caution">
    <text evidence="4">The sequence shown here is derived from an EMBL/GenBank/DDBJ whole genome shotgun (WGS) entry which is preliminary data.</text>
</comment>
<dbReference type="InterPro" id="IPR001647">
    <property type="entry name" value="HTH_TetR"/>
</dbReference>
<evidence type="ECO:0000313" key="4">
    <source>
        <dbReference type="EMBL" id="HJC33544.1"/>
    </source>
</evidence>
<sequence length="185" mass="21970">MPNFTYNAIKASFIKLLNERPLSQIKVKDIVADCGVNRNTFYYYFHDIPSLIEDMVTEEAEHIIQKYPSADTIEDFFETTIDYMLEKKSLFLHIYNSVNRELFEQYLWQVCERVVILYVDSILDGRQISTEDRRIIVQYLKALSFGVVSAWLQAGLTDDIRLTFERIYHLKKGTVEEMIRRFEEK</sequence>
<dbReference type="EMBL" id="DWWO01000034">
    <property type="protein sequence ID" value="HJC33544.1"/>
    <property type="molecule type" value="Genomic_DNA"/>
</dbReference>
<dbReference type="InterPro" id="IPR009057">
    <property type="entry name" value="Homeodomain-like_sf"/>
</dbReference>
<accession>A0A9D2NKV3</accession>
<evidence type="ECO:0000313" key="5">
    <source>
        <dbReference type="Proteomes" id="UP000823890"/>
    </source>
</evidence>
<name>A0A9D2NKV3_9FIRM</name>
<evidence type="ECO:0000256" key="2">
    <source>
        <dbReference type="PROSITE-ProRule" id="PRU00335"/>
    </source>
</evidence>
<dbReference type="Proteomes" id="UP000823890">
    <property type="component" value="Unassembled WGS sequence"/>
</dbReference>
<evidence type="ECO:0000256" key="1">
    <source>
        <dbReference type="ARBA" id="ARBA00023125"/>
    </source>
</evidence>
<dbReference type="PROSITE" id="PS50977">
    <property type="entry name" value="HTH_TETR_2"/>
    <property type="match status" value="1"/>
</dbReference>
<reference evidence="4" key="1">
    <citation type="journal article" date="2021" name="PeerJ">
        <title>Extensive microbial diversity within the chicken gut microbiome revealed by metagenomics and culture.</title>
        <authorList>
            <person name="Gilroy R."/>
            <person name="Ravi A."/>
            <person name="Getino M."/>
            <person name="Pursley I."/>
            <person name="Horton D.L."/>
            <person name="Alikhan N.F."/>
            <person name="Baker D."/>
            <person name="Gharbi K."/>
            <person name="Hall N."/>
            <person name="Watson M."/>
            <person name="Adriaenssens E.M."/>
            <person name="Foster-Nyarko E."/>
            <person name="Jarju S."/>
            <person name="Secka A."/>
            <person name="Antonio M."/>
            <person name="Oren A."/>
            <person name="Chaudhuri R.R."/>
            <person name="La Ragione R."/>
            <person name="Hildebrand F."/>
            <person name="Pallen M.J."/>
        </authorList>
    </citation>
    <scope>NUCLEOTIDE SEQUENCE</scope>
    <source>
        <strain evidence="4">ChiW19-954</strain>
    </source>
</reference>
<dbReference type="PANTHER" id="PTHR43479:SF7">
    <property type="entry name" value="TETR-FAMILY TRANSCRIPTIONAL REGULATOR"/>
    <property type="match status" value="1"/>
</dbReference>
<dbReference type="InterPro" id="IPR050624">
    <property type="entry name" value="HTH-type_Tx_Regulator"/>
</dbReference>
<keyword evidence="1 2" id="KW-0238">DNA-binding</keyword>
<dbReference type="Pfam" id="PF14278">
    <property type="entry name" value="TetR_C_8"/>
    <property type="match status" value="1"/>
</dbReference>
<dbReference type="Gene3D" id="1.10.357.10">
    <property type="entry name" value="Tetracycline Repressor, domain 2"/>
    <property type="match status" value="1"/>
</dbReference>
<protein>
    <submittedName>
        <fullName evidence="4">TetR/AcrR family transcriptional regulator</fullName>
    </submittedName>
</protein>
<proteinExistence type="predicted"/>
<dbReference type="SUPFAM" id="SSF46689">
    <property type="entry name" value="Homeodomain-like"/>
    <property type="match status" value="1"/>
</dbReference>
<feature type="DNA-binding region" description="H-T-H motif" evidence="2">
    <location>
        <begin position="26"/>
        <end position="45"/>
    </location>
</feature>
<dbReference type="AlphaFoldDB" id="A0A9D2NKV3"/>
<dbReference type="InterPro" id="IPR039532">
    <property type="entry name" value="TetR_C_Firmicutes"/>
</dbReference>
<dbReference type="Pfam" id="PF00440">
    <property type="entry name" value="TetR_N"/>
    <property type="match status" value="1"/>
</dbReference>
<dbReference type="GO" id="GO:0003677">
    <property type="term" value="F:DNA binding"/>
    <property type="evidence" value="ECO:0007669"/>
    <property type="project" value="UniProtKB-UniRule"/>
</dbReference>
<evidence type="ECO:0000259" key="3">
    <source>
        <dbReference type="PROSITE" id="PS50977"/>
    </source>
</evidence>
<dbReference type="PANTHER" id="PTHR43479">
    <property type="entry name" value="ACREF/ENVCD OPERON REPRESSOR-RELATED"/>
    <property type="match status" value="1"/>
</dbReference>
<gene>
    <name evidence="4" type="ORF">H9758_03020</name>
</gene>